<dbReference type="AlphaFoldDB" id="A0A0C9UYF2"/>
<dbReference type="PANTHER" id="PTHR11909">
    <property type="entry name" value="CASEIN KINASE-RELATED"/>
    <property type="match status" value="1"/>
</dbReference>
<evidence type="ECO:0000313" key="2">
    <source>
        <dbReference type="EMBL" id="KIJ30170.1"/>
    </source>
</evidence>
<organism evidence="2 3">
    <name type="scientific">Sphaerobolus stellatus (strain SS14)</name>
    <dbReference type="NCBI Taxonomy" id="990650"/>
    <lineage>
        <taxon>Eukaryota</taxon>
        <taxon>Fungi</taxon>
        <taxon>Dikarya</taxon>
        <taxon>Basidiomycota</taxon>
        <taxon>Agaricomycotina</taxon>
        <taxon>Agaricomycetes</taxon>
        <taxon>Phallomycetidae</taxon>
        <taxon>Geastrales</taxon>
        <taxon>Sphaerobolaceae</taxon>
        <taxon>Sphaerobolus</taxon>
    </lineage>
</organism>
<accession>A0A0C9UYF2</accession>
<dbReference type="SUPFAM" id="SSF56112">
    <property type="entry name" value="Protein kinase-like (PK-like)"/>
    <property type="match status" value="1"/>
</dbReference>
<dbReference type="EMBL" id="KN837267">
    <property type="protein sequence ID" value="KIJ30170.1"/>
    <property type="molecule type" value="Genomic_DNA"/>
</dbReference>
<dbReference type="HOGENOM" id="CLU_039646_0_0_1"/>
<reference evidence="2 3" key="1">
    <citation type="submission" date="2014-06" db="EMBL/GenBank/DDBJ databases">
        <title>Evolutionary Origins and Diversification of the Mycorrhizal Mutualists.</title>
        <authorList>
            <consortium name="DOE Joint Genome Institute"/>
            <consortium name="Mycorrhizal Genomics Consortium"/>
            <person name="Kohler A."/>
            <person name="Kuo A."/>
            <person name="Nagy L.G."/>
            <person name="Floudas D."/>
            <person name="Copeland A."/>
            <person name="Barry K.W."/>
            <person name="Cichocki N."/>
            <person name="Veneault-Fourrey C."/>
            <person name="LaButti K."/>
            <person name="Lindquist E.A."/>
            <person name="Lipzen A."/>
            <person name="Lundell T."/>
            <person name="Morin E."/>
            <person name="Murat C."/>
            <person name="Riley R."/>
            <person name="Ohm R."/>
            <person name="Sun H."/>
            <person name="Tunlid A."/>
            <person name="Henrissat B."/>
            <person name="Grigoriev I.V."/>
            <person name="Hibbett D.S."/>
            <person name="Martin F."/>
        </authorList>
    </citation>
    <scope>NUCLEOTIDE SEQUENCE [LARGE SCALE GENOMIC DNA]</scope>
    <source>
        <strain evidence="2 3">SS14</strain>
    </source>
</reference>
<dbReference type="OrthoDB" id="5979581at2759"/>
<gene>
    <name evidence="2" type="ORF">M422DRAFT_268309</name>
</gene>
<evidence type="ECO:0000313" key="3">
    <source>
        <dbReference type="Proteomes" id="UP000054279"/>
    </source>
</evidence>
<dbReference type="Proteomes" id="UP000054279">
    <property type="component" value="Unassembled WGS sequence"/>
</dbReference>
<dbReference type="GO" id="GO:0005524">
    <property type="term" value="F:ATP binding"/>
    <property type="evidence" value="ECO:0007669"/>
    <property type="project" value="InterPro"/>
</dbReference>
<dbReference type="InterPro" id="IPR000719">
    <property type="entry name" value="Prot_kinase_dom"/>
</dbReference>
<dbReference type="InterPro" id="IPR050235">
    <property type="entry name" value="CK1_Ser-Thr_kinase"/>
</dbReference>
<name>A0A0C9UYF2_SPHS4</name>
<protein>
    <recommendedName>
        <fullName evidence="1">Protein kinase domain-containing protein</fullName>
    </recommendedName>
</protein>
<dbReference type="InterPro" id="IPR011009">
    <property type="entry name" value="Kinase-like_dom_sf"/>
</dbReference>
<proteinExistence type="predicted"/>
<dbReference type="GO" id="GO:0004672">
    <property type="term" value="F:protein kinase activity"/>
    <property type="evidence" value="ECO:0007669"/>
    <property type="project" value="InterPro"/>
</dbReference>
<feature type="domain" description="Protein kinase" evidence="1">
    <location>
        <begin position="82"/>
        <end position="393"/>
    </location>
</feature>
<evidence type="ECO:0000259" key="1">
    <source>
        <dbReference type="PROSITE" id="PS50011"/>
    </source>
</evidence>
<dbReference type="Gene3D" id="1.10.510.10">
    <property type="entry name" value="Transferase(Phosphotransferase) domain 1"/>
    <property type="match status" value="1"/>
</dbReference>
<keyword evidence="3" id="KW-1185">Reference proteome</keyword>
<sequence>MPPHEGKPQGSIPMSIWTNIVEFFLNTEIASELEDHLCDALSPCPVLKRALQQCYRLQLVCQDWKDTVTYFLEDRRYIKLKRPSEDSIRSLSYGSAVVVSYRCTLGGRFRAYQAIEDDYDKCVVLAHDYGGPDGCRQKSQVVIKVSNSRIQYENERDVYTWLSYAPILSLDVPHLHCSGEYGIDSGYHGLVLDKLGPDLDKLRLASRHQRYTPRQTLAVAIQTIQIYQRLHSQGWLHCNAKPGNFAIGLDEEGRNNRIFVFDFEHARRIEPTPTLRQREECVGWNSLFKPTTWEMHMTPSRRDDLEGLGYVLSYLERGSLPWEHSTAEEIWRVKICTPTTKIFEGMDAVYALYFNYVKSLSWGEIPDYVWIMKLFKDAWEARGFNGTVYELDF</sequence>
<dbReference type="PROSITE" id="PS50011">
    <property type="entry name" value="PROTEIN_KINASE_DOM"/>
    <property type="match status" value="1"/>
</dbReference>